<dbReference type="EMBL" id="JAVFWL010000002">
    <property type="protein sequence ID" value="KAK6732900.1"/>
    <property type="molecule type" value="Genomic_DNA"/>
</dbReference>
<evidence type="ECO:0000256" key="1">
    <source>
        <dbReference type="SAM" id="MobiDB-lite"/>
    </source>
</evidence>
<reference evidence="3 4" key="1">
    <citation type="submission" date="2023-08" db="EMBL/GenBank/DDBJ databases">
        <title>A Necator americanus chromosomal reference genome.</title>
        <authorList>
            <person name="Ilik V."/>
            <person name="Petrzelkova K.J."/>
            <person name="Pardy F."/>
            <person name="Fuh T."/>
            <person name="Niatou-Singa F.S."/>
            <person name="Gouil Q."/>
            <person name="Baker L."/>
            <person name="Ritchie M.E."/>
            <person name="Jex A.R."/>
            <person name="Gazzola D."/>
            <person name="Li H."/>
            <person name="Toshio Fujiwara R."/>
            <person name="Zhan B."/>
            <person name="Aroian R.V."/>
            <person name="Pafco B."/>
            <person name="Schwarz E.M."/>
        </authorList>
    </citation>
    <scope>NUCLEOTIDE SEQUENCE [LARGE SCALE GENOMIC DNA]</scope>
    <source>
        <strain evidence="3 4">Aroian</strain>
        <tissue evidence="3">Whole animal</tissue>
    </source>
</reference>
<dbReference type="Proteomes" id="UP001303046">
    <property type="component" value="Unassembled WGS sequence"/>
</dbReference>
<dbReference type="SUPFAM" id="SSF53300">
    <property type="entry name" value="vWA-like"/>
    <property type="match status" value="1"/>
</dbReference>
<evidence type="ECO:0000259" key="2">
    <source>
        <dbReference type="Pfam" id="PF07002"/>
    </source>
</evidence>
<gene>
    <name evidence="3" type="primary">Necator_chrII.g4754</name>
    <name evidence="3" type="ORF">RB195_016962</name>
</gene>
<feature type="compositionally biased region" description="Polar residues" evidence="1">
    <location>
        <begin position="693"/>
        <end position="706"/>
    </location>
</feature>
<dbReference type="CDD" id="cd04047">
    <property type="entry name" value="C2B_Copine"/>
    <property type="match status" value="1"/>
</dbReference>
<sequence>MNKVLPIPRIRYNRRQSTKTGREVVRPQTNRRALSIPTVRVSSRPLLPPMSHTIEISITVSDLVGLEHLARVACVLSHNDTESEKNWRHLGTTNPTVVFSRSADFEDKIPYKYVFEKAQLIKIDICRLHDGETASGSDDVVASCIFKVDELIGSFGLQLRRSLLRSVSIAQSLSTSRPSQKIVGGVIISAQMPEKEQPIIVQFAGRSLERKDLIWDETAVFFRVFRLEEGKDDDELVLLYESEAIKNHSHPQWGEFRLGTQDAADNRNRLLEVWVMYRDVDGSEGYIGKFLTTYAKMKYGPGSDNVYTVINEMKQQQKKGPRKPQSFLKSGFLQNYENSGRMELVKFTDVSFFSFLDYIVSGTQLHYEVAVDFSSDESIATADQHRFDADLQLAIRAVGGILRDYTPNRLFAAFGMGAKTPPTFQEAHEFHLNFNIDPICRGLDGVIEAYRKAQSVVVPMKSAKFAPVVNSAIRLSLRSGFRGLHYHVLAIFTRGTPTDIKELSAAMMGASDAPISIVVIGIGNGDFSQLLKLAAKRKEGTRSCLQFINITDIIESGNSPAENRSRIAQKALRAIPEQMTDFMHAANIAAKPPIQVCRSPLFHSSSLIPDRPTPQFVFDGPLPTCMTPQMPRADRRGSDSQYLDVEIGARPSLTVRVPERCHSVLQTTREQYQRRLKERGLGKMRFPRMDLSTLESSGGSTQDSSL</sequence>
<accession>A0ABR1C641</accession>
<keyword evidence="4" id="KW-1185">Reference proteome</keyword>
<dbReference type="InterPro" id="IPR045052">
    <property type="entry name" value="Copine"/>
</dbReference>
<evidence type="ECO:0000313" key="3">
    <source>
        <dbReference type="EMBL" id="KAK6732900.1"/>
    </source>
</evidence>
<dbReference type="InterPro" id="IPR010734">
    <property type="entry name" value="Copine_C"/>
</dbReference>
<organism evidence="3 4">
    <name type="scientific">Necator americanus</name>
    <name type="common">Human hookworm</name>
    <dbReference type="NCBI Taxonomy" id="51031"/>
    <lineage>
        <taxon>Eukaryota</taxon>
        <taxon>Metazoa</taxon>
        <taxon>Ecdysozoa</taxon>
        <taxon>Nematoda</taxon>
        <taxon>Chromadorea</taxon>
        <taxon>Rhabditida</taxon>
        <taxon>Rhabditina</taxon>
        <taxon>Rhabditomorpha</taxon>
        <taxon>Strongyloidea</taxon>
        <taxon>Ancylostomatidae</taxon>
        <taxon>Bunostominae</taxon>
        <taxon>Necator</taxon>
    </lineage>
</organism>
<name>A0ABR1C641_NECAM</name>
<dbReference type="InterPro" id="IPR036465">
    <property type="entry name" value="vWFA_dom_sf"/>
</dbReference>
<evidence type="ECO:0000313" key="4">
    <source>
        <dbReference type="Proteomes" id="UP001303046"/>
    </source>
</evidence>
<proteinExistence type="predicted"/>
<dbReference type="PANTHER" id="PTHR10857:SF101">
    <property type="entry name" value="COPINE FAMILY PROTEIN 5"/>
    <property type="match status" value="1"/>
</dbReference>
<dbReference type="PANTHER" id="PTHR10857">
    <property type="entry name" value="COPINE"/>
    <property type="match status" value="1"/>
</dbReference>
<feature type="region of interest" description="Disordered" evidence="1">
    <location>
        <begin position="685"/>
        <end position="706"/>
    </location>
</feature>
<protein>
    <recommendedName>
        <fullName evidence="2">Copine C-terminal domain-containing protein</fullName>
    </recommendedName>
</protein>
<dbReference type="Pfam" id="PF07002">
    <property type="entry name" value="Copine"/>
    <property type="match status" value="1"/>
</dbReference>
<feature type="domain" description="Copine C-terminal" evidence="2">
    <location>
        <begin position="391"/>
        <end position="589"/>
    </location>
</feature>
<comment type="caution">
    <text evidence="3">The sequence shown here is derived from an EMBL/GenBank/DDBJ whole genome shotgun (WGS) entry which is preliminary data.</text>
</comment>
<dbReference type="InterPro" id="IPR037768">
    <property type="entry name" value="C2B_Copine"/>
</dbReference>